<evidence type="ECO:0000256" key="2">
    <source>
        <dbReference type="ARBA" id="ARBA00022786"/>
    </source>
</evidence>
<dbReference type="PANTHER" id="PTHR24067">
    <property type="entry name" value="UBIQUITIN-CONJUGATING ENZYME E2"/>
    <property type="match status" value="1"/>
</dbReference>
<evidence type="ECO:0000313" key="11">
    <source>
        <dbReference type="Proteomes" id="UP000310066"/>
    </source>
</evidence>
<dbReference type="Pfam" id="PF00179">
    <property type="entry name" value="UQ_con"/>
    <property type="match status" value="1"/>
</dbReference>
<dbReference type="InterPro" id="IPR050113">
    <property type="entry name" value="Ub_conjugating_enzyme"/>
</dbReference>
<keyword evidence="2" id="KW-0833">Ubl conjugation pathway</keyword>
<dbReference type="Gene3D" id="3.10.110.10">
    <property type="entry name" value="Ubiquitin Conjugating Enzyme"/>
    <property type="match status" value="1"/>
</dbReference>
<feature type="compositionally biased region" description="Polar residues" evidence="8">
    <location>
        <begin position="396"/>
        <end position="410"/>
    </location>
</feature>
<dbReference type="OrthoDB" id="10069349at2759"/>
<name>A0A4U0V8S7_9PEZI</name>
<dbReference type="SMART" id="SM00212">
    <property type="entry name" value="UBCc"/>
    <property type="match status" value="1"/>
</dbReference>
<reference evidence="10 11" key="1">
    <citation type="submission" date="2017-03" db="EMBL/GenBank/DDBJ databases">
        <title>Genomes of endolithic fungi from Antarctica.</title>
        <authorList>
            <person name="Coleine C."/>
            <person name="Masonjones S."/>
            <person name="Stajich J.E."/>
        </authorList>
    </citation>
    <scope>NUCLEOTIDE SEQUENCE [LARGE SCALE GENOMIC DNA]</scope>
    <source>
        <strain evidence="10 11">CCFEE 5311</strain>
    </source>
</reference>
<sequence length="497" mass="54460">MNARSLRRLAADHSALRTHPLPPNYLFPPTSTTEDDLTHLDILLAGPSHTPFHTGLFKLHLAIPPTYPQTPPTAHFRTPIFHPNVEPQTGGVCVETLKRDWDAKLTLRDVLVVISCLLIQPNPDSALNAEAGGLIQGDYAAFERRAELMTGIHAVVPRELREVVEEARSRGQSVEEEVRAEEKMEVRDFAGEAAVPGRRRRLGGAARPVRIGGRRSEGSPTGVPARRRLGRASQQPFMLQSRSDDVFGNDILRQSTTTIPEDGSIQDANSHGVEPSAKPASHAQKATTPRKLPVSPPDLLGEEEEEEEEEEVDSSDAENMDLEYPPSPRKSPRKSPTKTHHHPDTLAHQHQQQPESSRDALRRARALNTTPPGNLTDQPLGEGSPFTAVATDEPGTASSPRKTRTQQRVITPTTTSKPRTKSGGLFTARPPSASGAVVKSRSPKASSSSEKMAKKRNSSQKKAELSARLWEACGRDIGRWNRGDFEGEPFGMKAGRW</sequence>
<feature type="active site" description="Glycyl thioester intermediate" evidence="7">
    <location>
        <position position="93"/>
    </location>
</feature>
<dbReference type="InterPro" id="IPR016135">
    <property type="entry name" value="UBQ-conjugating_enzyme/RWD"/>
</dbReference>
<evidence type="ECO:0000256" key="7">
    <source>
        <dbReference type="PROSITE-ProRule" id="PRU10133"/>
    </source>
</evidence>
<evidence type="ECO:0000313" key="10">
    <source>
        <dbReference type="EMBL" id="TKA45023.1"/>
    </source>
</evidence>
<feature type="region of interest" description="Disordered" evidence="8">
    <location>
        <begin position="199"/>
        <end position="464"/>
    </location>
</feature>
<dbReference type="GO" id="GO:0016740">
    <property type="term" value="F:transferase activity"/>
    <property type="evidence" value="ECO:0007669"/>
    <property type="project" value="UniProtKB-KW"/>
</dbReference>
<dbReference type="EMBL" id="NAJP01000013">
    <property type="protein sequence ID" value="TKA45023.1"/>
    <property type="molecule type" value="Genomic_DNA"/>
</dbReference>
<feature type="compositionally biased region" description="Basic residues" evidence="8">
    <location>
        <begin position="330"/>
        <end position="341"/>
    </location>
</feature>
<evidence type="ECO:0000256" key="4">
    <source>
        <dbReference type="ARBA" id="ARBA00041569"/>
    </source>
</evidence>
<evidence type="ECO:0000256" key="5">
    <source>
        <dbReference type="ARBA" id="ARBA00042179"/>
    </source>
</evidence>
<feature type="compositionally biased region" description="Low complexity" evidence="8">
    <location>
        <begin position="411"/>
        <end position="424"/>
    </location>
</feature>
<feature type="compositionally biased region" description="Acidic residues" evidence="8">
    <location>
        <begin position="300"/>
        <end position="321"/>
    </location>
</feature>
<evidence type="ECO:0000259" key="9">
    <source>
        <dbReference type="PROSITE" id="PS50127"/>
    </source>
</evidence>
<comment type="caution">
    <text evidence="10">The sequence shown here is derived from an EMBL/GenBank/DDBJ whole genome shotgun (WGS) entry which is preliminary data.</text>
</comment>
<proteinExistence type="predicted"/>
<dbReference type="AlphaFoldDB" id="A0A4U0V8S7"/>
<keyword evidence="1" id="KW-0808">Transferase</keyword>
<dbReference type="InterPro" id="IPR000608">
    <property type="entry name" value="UBC"/>
</dbReference>
<feature type="region of interest" description="Disordered" evidence="8">
    <location>
        <begin position="478"/>
        <end position="497"/>
    </location>
</feature>
<evidence type="ECO:0000256" key="6">
    <source>
        <dbReference type="ARBA" id="ARBA00042190"/>
    </source>
</evidence>
<feature type="compositionally biased region" description="Low complexity" evidence="8">
    <location>
        <begin position="439"/>
        <end position="450"/>
    </location>
</feature>
<accession>A0A4U0V8S7</accession>
<protein>
    <recommendedName>
        <fullName evidence="3">Ubiquitin-conjugating enzyme E2 2</fullName>
    </recommendedName>
    <alternativeName>
        <fullName evidence="5">E2 ubiquitin-conjugating enzyme 2</fullName>
    </alternativeName>
    <alternativeName>
        <fullName evidence="6">Ubiquitin carrier protein UBC2</fullName>
    </alternativeName>
    <alternativeName>
        <fullName evidence="4">Ubiquitin-protein ligase UBC2</fullName>
    </alternativeName>
</protein>
<dbReference type="Proteomes" id="UP000310066">
    <property type="component" value="Unassembled WGS sequence"/>
</dbReference>
<evidence type="ECO:0000256" key="1">
    <source>
        <dbReference type="ARBA" id="ARBA00022679"/>
    </source>
</evidence>
<organism evidence="10 11">
    <name type="scientific">Friedmanniomyces endolithicus</name>
    <dbReference type="NCBI Taxonomy" id="329885"/>
    <lineage>
        <taxon>Eukaryota</taxon>
        <taxon>Fungi</taxon>
        <taxon>Dikarya</taxon>
        <taxon>Ascomycota</taxon>
        <taxon>Pezizomycotina</taxon>
        <taxon>Dothideomycetes</taxon>
        <taxon>Dothideomycetidae</taxon>
        <taxon>Mycosphaerellales</taxon>
        <taxon>Teratosphaeriaceae</taxon>
        <taxon>Friedmanniomyces</taxon>
    </lineage>
</organism>
<dbReference type="PROSITE" id="PS00183">
    <property type="entry name" value="UBC_1"/>
    <property type="match status" value="1"/>
</dbReference>
<dbReference type="PROSITE" id="PS50127">
    <property type="entry name" value="UBC_2"/>
    <property type="match status" value="1"/>
</dbReference>
<feature type="compositionally biased region" description="Polar residues" evidence="8">
    <location>
        <begin position="232"/>
        <end position="241"/>
    </location>
</feature>
<evidence type="ECO:0000256" key="3">
    <source>
        <dbReference type="ARBA" id="ARBA00039884"/>
    </source>
</evidence>
<dbReference type="InterPro" id="IPR023313">
    <property type="entry name" value="UBQ-conjugating_AS"/>
</dbReference>
<feature type="domain" description="UBC core" evidence="9">
    <location>
        <begin position="4"/>
        <end position="155"/>
    </location>
</feature>
<gene>
    <name evidence="10" type="ORF">B0A54_03317</name>
</gene>
<feature type="compositionally biased region" description="Polar residues" evidence="8">
    <location>
        <begin position="368"/>
        <end position="377"/>
    </location>
</feature>
<dbReference type="SUPFAM" id="SSF54495">
    <property type="entry name" value="UBC-like"/>
    <property type="match status" value="1"/>
</dbReference>
<evidence type="ECO:0000256" key="8">
    <source>
        <dbReference type="SAM" id="MobiDB-lite"/>
    </source>
</evidence>
<dbReference type="STRING" id="329885.A0A4U0V8S7"/>